<dbReference type="STRING" id="1000565.METUNv1_03992"/>
<dbReference type="EMBL" id="AFHG01000059">
    <property type="protein sequence ID" value="EGK70024.1"/>
    <property type="molecule type" value="Genomic_DNA"/>
</dbReference>
<dbReference type="Proteomes" id="UP000005019">
    <property type="component" value="Unassembled WGS sequence"/>
</dbReference>
<gene>
    <name evidence="4" type="ORF">METUNv1_03992</name>
</gene>
<protein>
    <submittedName>
        <fullName evidence="4">Transmembrane protein</fullName>
    </submittedName>
</protein>
<evidence type="ECO:0000313" key="4">
    <source>
        <dbReference type="EMBL" id="EGK70024.1"/>
    </source>
</evidence>
<feature type="region of interest" description="Disordered" evidence="1">
    <location>
        <begin position="1012"/>
        <end position="1032"/>
    </location>
</feature>
<accession>F5RI42</accession>
<dbReference type="OrthoDB" id="8521382at2"/>
<comment type="caution">
    <text evidence="4">The sequence shown here is derived from an EMBL/GenBank/DDBJ whole genome shotgun (WGS) entry which is preliminary data.</text>
</comment>
<dbReference type="Pfam" id="PF13116">
    <property type="entry name" value="YhdP"/>
    <property type="match status" value="1"/>
</dbReference>
<keyword evidence="2" id="KW-0472">Membrane</keyword>
<feature type="transmembrane region" description="Helical" evidence="2">
    <location>
        <begin position="32"/>
        <end position="54"/>
    </location>
</feature>
<feature type="domain" description="YhdP central" evidence="3">
    <location>
        <begin position="29"/>
        <end position="1296"/>
    </location>
</feature>
<keyword evidence="2 4" id="KW-0812">Transmembrane</keyword>
<dbReference type="PANTHER" id="PTHR38690:SF1">
    <property type="entry name" value="PROTEASE"/>
    <property type="match status" value="1"/>
</dbReference>
<evidence type="ECO:0000256" key="1">
    <source>
        <dbReference type="SAM" id="MobiDB-lite"/>
    </source>
</evidence>
<proteinExistence type="predicted"/>
<evidence type="ECO:0000256" key="2">
    <source>
        <dbReference type="SAM" id="Phobius"/>
    </source>
</evidence>
<reference evidence="4 5" key="1">
    <citation type="journal article" date="2011" name="J. Bacteriol.">
        <title>Genome sequence of Methyloversatilis universalis FAM5T, a methylotrophic representative of the order Rhodocyclales.</title>
        <authorList>
            <person name="Kittichotirat W."/>
            <person name="Good N.M."/>
            <person name="Hall R."/>
            <person name="Bringel F."/>
            <person name="Lajus A."/>
            <person name="Medigue C."/>
            <person name="Smalley N.E."/>
            <person name="Beck D."/>
            <person name="Bumgarner R."/>
            <person name="Vuilleumier S."/>
            <person name="Kalyuzhnaya M.G."/>
        </authorList>
    </citation>
    <scope>NUCLEOTIDE SEQUENCE [LARGE SCALE GENOMIC DNA]</scope>
    <source>
        <strain evidence="5">ATCC BAA-1314 / JCM 13912 / FAM5</strain>
    </source>
</reference>
<dbReference type="RefSeq" id="WP_008064812.1">
    <property type="nucleotide sequence ID" value="NZ_AFHG01000059.1"/>
</dbReference>
<keyword evidence="2" id="KW-1133">Transmembrane helix</keyword>
<dbReference type="InterPro" id="IPR011836">
    <property type="entry name" value="YhdP"/>
</dbReference>
<dbReference type="eggNOG" id="COG3164">
    <property type="taxonomic scope" value="Bacteria"/>
</dbReference>
<sequence>MSEPVHAEPAAAVAPSPAAPARPRWQRYAGRALEAALWAWVIAVAVVLVARHWVLPEVDLHRPRIEQALGDALQRKVRIDSLSADWTGLHPQLSLRGLTLLDEAGQPALRLERVEAALGFSSLVRGELHLHRLDINSPDLWIRREADGRLFVAGLEIRQDGEQGGFTRWLLSQGQINIRDARLEWDDGQRPSAPPLQLTHVDMRLDNAGSDHRFGLSATPPAELASRLDIRGEVTLPDRNDLRTASGELFVSLEGADMAVWQTWVDYPMELPRGRGAARLWSRFDGARLTGVTGELALADVQLRLAPALPLLDLVSLSGRVSAEQLSAERVVASARQLQLATRDGLALRPTSLDIHWQAATDRSPEHGEVSASTLDLDALTRLAGYLPLPDDVRERLGRHAAEGLIHELDGGWTGPLAAPEAFRVSARLEGLGLRAGGSLPGVRGLSGRIEGSDARGSVQIDAPGLVLDLPAVFPQPEIAFAQFRARAGWSRSDGETEVAIESLSFQNADAQGSAHGRYRTAGDSAGEIDLDAKLANGDARAVWRYLPLSIGQDTRDWLRSALTAGRAPEATLKLRGRLDDFPFEGRPGVFQVKVKAEDVTVDFGSSWPPITQLRADVLFEGKRMLITSRDGRILNTKLGPTTAEIPDLEVAEELLLVKGSAAGPTAEFLRYIDASPVAERIDGFTSGMRAEGNGRLALSLTIPLRHSKDSRVEGEFVFAGNRLVVDSALPPLLDAAGKVGFTDSSLSIRGAQATVLGFPMTLDVGTGGGGVVTVDARGRASMEAVRAQFGQPWMTALSGTAGWQAKLGVRRNGLDMTVDSDLSQVSSALPAPFGKPAGEALTVKVERIAAPDAREAARRGLPVLPADRELLRVSAGRFGSADLVRRSTAGGWVLERGAVGLPQPPALPDQGVALALTTDTLDLDALRRAFAPPPASADTAGEGEPVPVSRVRIEAKNLKMTGHWMEAAKIDAQRRGDQWDIDLASSQARGRLTWNAQGKGHVKGRFEQLKLDTGDGEGSKVSSSEPPQELDELPGLDIEAERFVLDGRPLGRLELQASNERRAWLINRLALTMPEGSFVASGAWGTTLGGLRGRETRLDFTIDTADAGKLLDRLGHAGALRRGTATMKGTLRWQGTPASIDYPTLSGAFDLKAGNGQFSKINPGAGRLLGILSLQALPRRITLDFRDVFSEGFAFDRVEGSVAVERGIMKTTDFELVGPAARVQMSGSANIAAETQNLTVNVQPALSDSVSVGALIANPAVGVATYLAQKVLKDPLGQMFSFRYAVTGSWDDPVVAKLADASGPTP</sequence>
<dbReference type="NCBIfam" id="TIGR02099">
    <property type="entry name" value="YhdP family protein"/>
    <property type="match status" value="1"/>
</dbReference>
<keyword evidence="5" id="KW-1185">Reference proteome</keyword>
<name>F5RI42_METUF</name>
<evidence type="ECO:0000259" key="3">
    <source>
        <dbReference type="Pfam" id="PF13116"/>
    </source>
</evidence>
<organism evidence="4 5">
    <name type="scientific">Methyloversatilis universalis (strain ATCC BAA-1314 / DSM 25237 / JCM 13912 / CCUG 52030 / FAM5)</name>
    <dbReference type="NCBI Taxonomy" id="1000565"/>
    <lineage>
        <taxon>Bacteria</taxon>
        <taxon>Pseudomonadati</taxon>
        <taxon>Pseudomonadota</taxon>
        <taxon>Betaproteobacteria</taxon>
        <taxon>Nitrosomonadales</taxon>
        <taxon>Sterolibacteriaceae</taxon>
        <taxon>Methyloversatilis</taxon>
    </lineage>
</organism>
<dbReference type="PANTHER" id="PTHR38690">
    <property type="entry name" value="PROTEASE-RELATED"/>
    <property type="match status" value="1"/>
</dbReference>
<evidence type="ECO:0000313" key="5">
    <source>
        <dbReference type="Proteomes" id="UP000005019"/>
    </source>
</evidence>
<dbReference type="InterPro" id="IPR025263">
    <property type="entry name" value="YhdP_central"/>
</dbReference>